<feature type="domain" description="Sigma factor regulator C-terminal" evidence="2">
    <location>
        <begin position="169"/>
        <end position="309"/>
    </location>
</feature>
<evidence type="ECO:0000313" key="4">
    <source>
        <dbReference type="EMBL" id="KXT70114.1"/>
    </source>
</evidence>
<keyword evidence="1" id="KW-1133">Transmembrane helix</keyword>
<evidence type="ECO:0000259" key="2">
    <source>
        <dbReference type="Pfam" id="PF13791"/>
    </source>
</evidence>
<reference evidence="4 5" key="1">
    <citation type="submission" date="2016-01" db="EMBL/GenBank/DDBJ databases">
        <title>Highly variable Streptococcus oralis are common among viridans streptococci isolated from primates.</title>
        <authorList>
            <person name="Denapaite D."/>
            <person name="Rieger M."/>
            <person name="Koendgen S."/>
            <person name="Brueckner R."/>
            <person name="Ochigava I."/>
            <person name="Kappeler P."/>
            <person name="Maetz-Rensing K."/>
            <person name="Leendertz F."/>
            <person name="Hakenbeck R."/>
        </authorList>
    </citation>
    <scope>NUCLEOTIDE SEQUENCE [LARGE SCALE GENOMIC DNA]</scope>
    <source>
        <strain evidence="4 5">DD08</strain>
    </source>
</reference>
<dbReference type="InterPro" id="IPR029101">
    <property type="entry name" value="Sigma_reg_N"/>
</dbReference>
<proteinExistence type="predicted"/>
<name>A0A139N2U9_STRCR</name>
<keyword evidence="1" id="KW-0472">Membrane</keyword>
<evidence type="ECO:0008006" key="6">
    <source>
        <dbReference type="Google" id="ProtNLM"/>
    </source>
</evidence>
<sequence>METFEILAKKSRRRNTKKILILSIAVVLSFIGVYIATRTVLEKMTEHHMTEVTNFYENRLQIAYPNIYSNSNIHNTTAFSNLYQLGRFKDVDGVTVPYDTVTASVGPNLEKIDHVADSVIPTSGVNKNIMAFNAGQRVKIPLFFNIKNEDETDITSNPSQELPLVSEMKGQLVEVALTFDRPYTYSELQSMLPSNLKVNWYWLGTYSNYNTENLNISNIFGFKLTKDDAEYSFDLFKTHLKNSLKDKHGLTSITNSKGEVYNTKKELEYLNNTFKNIEDCKFSGVILTGKAENFTQLEGKEWIYASSIGASVPNQPYYKLDKE</sequence>
<evidence type="ECO:0000313" key="5">
    <source>
        <dbReference type="Proteomes" id="UP000070377"/>
    </source>
</evidence>
<dbReference type="Pfam" id="PF13800">
    <property type="entry name" value="Sigma_reg_N"/>
    <property type="match status" value="1"/>
</dbReference>
<keyword evidence="1" id="KW-0812">Transmembrane</keyword>
<dbReference type="Proteomes" id="UP000070377">
    <property type="component" value="Unassembled WGS sequence"/>
</dbReference>
<evidence type="ECO:0000259" key="3">
    <source>
        <dbReference type="Pfam" id="PF13800"/>
    </source>
</evidence>
<dbReference type="InterPro" id="IPR025672">
    <property type="entry name" value="Sigma_reg_C_dom"/>
</dbReference>
<dbReference type="EMBL" id="LQRD01000030">
    <property type="protein sequence ID" value="KXT70114.1"/>
    <property type="molecule type" value="Genomic_DNA"/>
</dbReference>
<dbReference type="PATRIC" id="fig|45634.12.peg.908"/>
<dbReference type="STRING" id="45634.SCRDD08_00874"/>
<feature type="domain" description="Sigma factor regulator N-terminal" evidence="3">
    <location>
        <begin position="8"/>
        <end position="96"/>
    </location>
</feature>
<dbReference type="AlphaFoldDB" id="A0A139N2U9"/>
<accession>A0A139N2U9</accession>
<gene>
    <name evidence="4" type="ORF">SCRDD08_00874</name>
</gene>
<organism evidence="4 5">
    <name type="scientific">Streptococcus cristatus</name>
    <dbReference type="NCBI Taxonomy" id="45634"/>
    <lineage>
        <taxon>Bacteria</taxon>
        <taxon>Bacillati</taxon>
        <taxon>Bacillota</taxon>
        <taxon>Bacilli</taxon>
        <taxon>Lactobacillales</taxon>
        <taxon>Streptococcaceae</taxon>
        <taxon>Streptococcus</taxon>
    </lineage>
</organism>
<dbReference type="RefSeq" id="WP_061422584.1">
    <property type="nucleotide sequence ID" value="NZ_KQ969062.1"/>
</dbReference>
<protein>
    <recommendedName>
        <fullName evidence="6">Sigma factor regulator C-terminal domain-containing protein</fullName>
    </recommendedName>
</protein>
<evidence type="ECO:0000256" key="1">
    <source>
        <dbReference type="SAM" id="Phobius"/>
    </source>
</evidence>
<comment type="caution">
    <text evidence="4">The sequence shown here is derived from an EMBL/GenBank/DDBJ whole genome shotgun (WGS) entry which is preliminary data.</text>
</comment>
<feature type="transmembrane region" description="Helical" evidence="1">
    <location>
        <begin position="19"/>
        <end position="37"/>
    </location>
</feature>
<dbReference type="Pfam" id="PF13791">
    <property type="entry name" value="Sigma_reg_C"/>
    <property type="match status" value="1"/>
</dbReference>